<dbReference type="Pfam" id="PF14519">
    <property type="entry name" value="Macro_2"/>
    <property type="match status" value="1"/>
</dbReference>
<name>A0A9P0QKU3_9ASCO</name>
<keyword evidence="3" id="KW-1185">Reference proteome</keyword>
<reference evidence="2" key="1">
    <citation type="submission" date="2022-03" db="EMBL/GenBank/DDBJ databases">
        <authorList>
            <person name="Legras J.-L."/>
            <person name="Devillers H."/>
            <person name="Grondin C."/>
        </authorList>
    </citation>
    <scope>NUCLEOTIDE SEQUENCE</scope>
    <source>
        <strain evidence="2">CLIB 1423</strain>
    </source>
</reference>
<accession>A0A9P0QKU3</accession>
<dbReference type="Gene3D" id="3.40.220.10">
    <property type="entry name" value="Leucine Aminopeptidase, subunit E, domain 1"/>
    <property type="match status" value="1"/>
</dbReference>
<dbReference type="Proteomes" id="UP000837801">
    <property type="component" value="Unassembled WGS sequence"/>
</dbReference>
<evidence type="ECO:0000313" key="2">
    <source>
        <dbReference type="EMBL" id="CAH2350287.1"/>
    </source>
</evidence>
<gene>
    <name evidence="2" type="ORF">CLIB1423_01S06678</name>
</gene>
<comment type="caution">
    <text evidence="2">The sequence shown here is derived from an EMBL/GenBank/DDBJ whole genome shotgun (WGS) entry which is preliminary data.</text>
</comment>
<proteinExistence type="predicted"/>
<dbReference type="SUPFAM" id="SSF52949">
    <property type="entry name" value="Macro domain-like"/>
    <property type="match status" value="1"/>
</dbReference>
<dbReference type="AlphaFoldDB" id="A0A9P0QKU3"/>
<organism evidence="2 3">
    <name type="scientific">[Candida] railenensis</name>
    <dbReference type="NCBI Taxonomy" id="45579"/>
    <lineage>
        <taxon>Eukaryota</taxon>
        <taxon>Fungi</taxon>
        <taxon>Dikarya</taxon>
        <taxon>Ascomycota</taxon>
        <taxon>Saccharomycotina</taxon>
        <taxon>Pichiomycetes</taxon>
        <taxon>Debaryomycetaceae</taxon>
        <taxon>Kurtzmaniella</taxon>
    </lineage>
</organism>
<dbReference type="InterPro" id="IPR028071">
    <property type="entry name" value="Macro-like_dom"/>
</dbReference>
<evidence type="ECO:0000259" key="1">
    <source>
        <dbReference type="Pfam" id="PF14519"/>
    </source>
</evidence>
<protein>
    <recommendedName>
        <fullName evidence="1">Macro-like domain-containing protein</fullName>
    </recommendedName>
</protein>
<feature type="domain" description="Macro-like" evidence="1">
    <location>
        <begin position="54"/>
        <end position="243"/>
    </location>
</feature>
<evidence type="ECO:0000313" key="3">
    <source>
        <dbReference type="Proteomes" id="UP000837801"/>
    </source>
</evidence>
<sequence>MIVFLDVSTTIYRHFAHELNSVNAALSGRGLEPLKCKPFRKSFDSYMLNAEHYFTHEAEFSICSPGNSFGFMYGGFDQCIINAISNENKSPMVVCEKIQGEILKKSTSYLPVSQAISVDLPALFGTDSYHLTQLWKRLRVSRLIYCPTMAVPERLPAESTTPTLIFDCIWNILNVSNSNIIIPGFGTGVGGLDSKKAVKDMIAAILIHTIESNNELTKSLLVMFYLNKNCTAFGLNTETESMRSYLTDYGAAKVLNGNIAVHSWEDLLNSVKL</sequence>
<dbReference type="OrthoDB" id="6082470at2759"/>
<dbReference type="InterPro" id="IPR043472">
    <property type="entry name" value="Macro_dom-like"/>
</dbReference>
<dbReference type="EMBL" id="CAKXYY010000001">
    <property type="protein sequence ID" value="CAH2350287.1"/>
    <property type="molecule type" value="Genomic_DNA"/>
</dbReference>